<dbReference type="AlphaFoldDB" id="A0AA36F5K3"/>
<keyword evidence="1" id="KW-0472">Membrane</keyword>
<gene>
    <name evidence="2" type="ORF">OCTVUL_1B018528</name>
</gene>
<keyword evidence="1" id="KW-0812">Transmembrane</keyword>
<dbReference type="EMBL" id="OX597819">
    <property type="protein sequence ID" value="CAI9724895.1"/>
    <property type="molecule type" value="Genomic_DNA"/>
</dbReference>
<proteinExistence type="predicted"/>
<name>A0AA36F5K3_OCTVU</name>
<keyword evidence="1" id="KW-1133">Transmembrane helix</keyword>
<reference evidence="2" key="1">
    <citation type="submission" date="2023-08" db="EMBL/GenBank/DDBJ databases">
        <authorList>
            <person name="Alioto T."/>
            <person name="Alioto T."/>
            <person name="Gomez Garrido J."/>
        </authorList>
    </citation>
    <scope>NUCLEOTIDE SEQUENCE</scope>
</reference>
<evidence type="ECO:0000313" key="2">
    <source>
        <dbReference type="EMBL" id="CAI9724895.1"/>
    </source>
</evidence>
<sequence>MAYGIYGGYQSAESCYLIFCLKDLPLNFDECQSKNEVYNSVILLEVYESFNQHILYQYHWKPTPLLYISVWIMPYLLTLNIVPYTSFSLTHF</sequence>
<protein>
    <submittedName>
        <fullName evidence="2">Uncharacterized protein</fullName>
    </submittedName>
</protein>
<evidence type="ECO:0000256" key="1">
    <source>
        <dbReference type="SAM" id="Phobius"/>
    </source>
</evidence>
<keyword evidence="3" id="KW-1185">Reference proteome</keyword>
<feature type="transmembrane region" description="Helical" evidence="1">
    <location>
        <begin position="65"/>
        <end position="87"/>
    </location>
</feature>
<accession>A0AA36F5K3</accession>
<organism evidence="2 3">
    <name type="scientific">Octopus vulgaris</name>
    <name type="common">Common octopus</name>
    <dbReference type="NCBI Taxonomy" id="6645"/>
    <lineage>
        <taxon>Eukaryota</taxon>
        <taxon>Metazoa</taxon>
        <taxon>Spiralia</taxon>
        <taxon>Lophotrochozoa</taxon>
        <taxon>Mollusca</taxon>
        <taxon>Cephalopoda</taxon>
        <taxon>Coleoidea</taxon>
        <taxon>Octopodiformes</taxon>
        <taxon>Octopoda</taxon>
        <taxon>Incirrata</taxon>
        <taxon>Octopodidae</taxon>
        <taxon>Octopus</taxon>
    </lineage>
</organism>
<dbReference type="Proteomes" id="UP001162480">
    <property type="component" value="Chromosome 6"/>
</dbReference>
<evidence type="ECO:0000313" key="3">
    <source>
        <dbReference type="Proteomes" id="UP001162480"/>
    </source>
</evidence>